<dbReference type="EMBL" id="MFGW01000217">
    <property type="protein sequence ID" value="OGF59323.1"/>
    <property type="molecule type" value="Genomic_DNA"/>
</dbReference>
<name>A0A1F5V7B9_9BACT</name>
<evidence type="ECO:0000256" key="1">
    <source>
        <dbReference type="ARBA" id="ARBA00007769"/>
    </source>
</evidence>
<protein>
    <submittedName>
        <fullName evidence="4">3-isopropylmalate dehydrogenase</fullName>
    </submittedName>
</protein>
<dbReference type="AlphaFoldDB" id="A0A1F5V7B9"/>
<proteinExistence type="inferred from homology"/>
<dbReference type="PROSITE" id="PS00470">
    <property type="entry name" value="IDH_IMDH"/>
    <property type="match status" value="1"/>
</dbReference>
<keyword evidence="2" id="KW-0560">Oxidoreductase</keyword>
<comment type="caution">
    <text evidence="4">The sequence shown here is derived from an EMBL/GenBank/DDBJ whole genome shotgun (WGS) entry which is preliminary data.</text>
</comment>
<dbReference type="Gene3D" id="3.40.718.10">
    <property type="entry name" value="Isopropylmalate Dehydrogenase"/>
    <property type="match status" value="1"/>
</dbReference>
<dbReference type="InterPro" id="IPR019818">
    <property type="entry name" value="IsoCit/isopropylmalate_DH_CS"/>
</dbReference>
<feature type="domain" description="Isopropylmalate dehydrogenase-like" evidence="3">
    <location>
        <begin position="7"/>
        <end position="370"/>
    </location>
</feature>
<evidence type="ECO:0000313" key="4">
    <source>
        <dbReference type="EMBL" id="OGF59323.1"/>
    </source>
</evidence>
<dbReference type="InterPro" id="IPR024084">
    <property type="entry name" value="IsoPropMal-DH-like_dom"/>
</dbReference>
<dbReference type="STRING" id="1817863.A2Y62_13615"/>
<accession>A0A1F5V7B9</accession>
<dbReference type="GO" id="GO:0006099">
    <property type="term" value="P:tricarboxylic acid cycle"/>
    <property type="evidence" value="ECO:0007669"/>
    <property type="project" value="TreeGrafter"/>
</dbReference>
<dbReference type="SMART" id="SM01329">
    <property type="entry name" value="Iso_dh"/>
    <property type="match status" value="1"/>
</dbReference>
<evidence type="ECO:0000259" key="3">
    <source>
        <dbReference type="SMART" id="SM01329"/>
    </source>
</evidence>
<dbReference type="Proteomes" id="UP000178943">
    <property type="component" value="Unassembled WGS sequence"/>
</dbReference>
<dbReference type="PANTHER" id="PTHR11835:SF34">
    <property type="entry name" value="ISOCITRATE DEHYDROGENASE [NAD] SUBUNIT ALPHA, MITOCHONDRIAL"/>
    <property type="match status" value="1"/>
</dbReference>
<dbReference type="GO" id="GO:0051287">
    <property type="term" value="F:NAD binding"/>
    <property type="evidence" value="ECO:0007669"/>
    <property type="project" value="InterPro"/>
</dbReference>
<dbReference type="SUPFAM" id="SSF53659">
    <property type="entry name" value="Isocitrate/Isopropylmalate dehydrogenase-like"/>
    <property type="match status" value="1"/>
</dbReference>
<sequence>MPVAKYKIAWLPGDGVGIEVLEATKIILEKLNFDAEYIHGDIGWDFWCREGDALPARTIELLKNVDAAMFGAITSKPVRQAEEELIPELKGKGLVYRSPIVRMRQLFDLYICLRPCKAYPGNLLNYKENINLVVFRENTEDLYSGVEFNTVPKELSDILAKLSPPFSVFKNLPSDEYAISCKINTRRGSERIIRAAFEYARENGRKRLTVVHKANVVRATDGLFLEIAKEVAKDYPSVSMDDANIDAMTMWLIKNPFNYEVLVAPNLYGDVISDLCAQMVGGLGFGCSGNIGTKLGVFEPTHGSAPKYAGQYKVNPIATILAAKMMLEWLGESEKAASIENAVAEVIKEGKVRTYDMGGSNTTLHIGEAVAEKL</sequence>
<reference evidence="4 5" key="1">
    <citation type="journal article" date="2016" name="Nat. Commun.">
        <title>Thousands of microbial genomes shed light on interconnected biogeochemical processes in an aquifer system.</title>
        <authorList>
            <person name="Anantharaman K."/>
            <person name="Brown C.T."/>
            <person name="Hug L.A."/>
            <person name="Sharon I."/>
            <person name="Castelle C.J."/>
            <person name="Probst A.J."/>
            <person name="Thomas B.C."/>
            <person name="Singh A."/>
            <person name="Wilkins M.J."/>
            <person name="Karaoz U."/>
            <person name="Brodie E.L."/>
            <person name="Williams K.H."/>
            <person name="Hubbard S.S."/>
            <person name="Banfield J.F."/>
        </authorList>
    </citation>
    <scope>NUCLEOTIDE SEQUENCE [LARGE SCALE GENOMIC DNA]</scope>
</reference>
<dbReference type="GO" id="GO:0006102">
    <property type="term" value="P:isocitrate metabolic process"/>
    <property type="evidence" value="ECO:0007669"/>
    <property type="project" value="TreeGrafter"/>
</dbReference>
<dbReference type="GO" id="GO:0004449">
    <property type="term" value="F:isocitrate dehydrogenase (NAD+) activity"/>
    <property type="evidence" value="ECO:0007669"/>
    <property type="project" value="TreeGrafter"/>
</dbReference>
<dbReference type="GO" id="GO:0000287">
    <property type="term" value="F:magnesium ion binding"/>
    <property type="evidence" value="ECO:0007669"/>
    <property type="project" value="InterPro"/>
</dbReference>
<comment type="similarity">
    <text evidence="1">Belongs to the isocitrate and isopropylmalate dehydrogenases family.</text>
</comment>
<evidence type="ECO:0000313" key="5">
    <source>
        <dbReference type="Proteomes" id="UP000178943"/>
    </source>
</evidence>
<evidence type="ECO:0000256" key="2">
    <source>
        <dbReference type="ARBA" id="ARBA00023002"/>
    </source>
</evidence>
<dbReference type="PANTHER" id="PTHR11835">
    <property type="entry name" value="DECARBOXYLATING DEHYDROGENASES-ISOCITRATE, ISOPROPYLMALATE, TARTRATE"/>
    <property type="match status" value="1"/>
</dbReference>
<organism evidence="4 5">
    <name type="scientific">Candidatus Fischerbacteria bacterium RBG_13_37_8</name>
    <dbReference type="NCBI Taxonomy" id="1817863"/>
    <lineage>
        <taxon>Bacteria</taxon>
        <taxon>Candidatus Fischeribacteriota</taxon>
    </lineage>
</organism>
<dbReference type="Pfam" id="PF00180">
    <property type="entry name" value="Iso_dh"/>
    <property type="match status" value="1"/>
</dbReference>
<gene>
    <name evidence="4" type="ORF">A2Y62_13615</name>
</gene>